<feature type="transmembrane region" description="Helical" evidence="1">
    <location>
        <begin position="12"/>
        <end position="31"/>
    </location>
</feature>
<dbReference type="AlphaFoldDB" id="C0D5M5"/>
<dbReference type="PROSITE" id="PS51257">
    <property type="entry name" value="PROKAR_LIPOPROTEIN"/>
    <property type="match status" value="1"/>
</dbReference>
<organism evidence="2 3">
    <name type="scientific">[Clostridium] asparagiforme DSM 15981</name>
    <dbReference type="NCBI Taxonomy" id="518636"/>
    <lineage>
        <taxon>Bacteria</taxon>
        <taxon>Bacillati</taxon>
        <taxon>Bacillota</taxon>
        <taxon>Clostridia</taxon>
        <taxon>Lachnospirales</taxon>
        <taxon>Lachnospiraceae</taxon>
        <taxon>Enterocloster</taxon>
    </lineage>
</organism>
<sequence length="180" mass="19871">MGERINMTTNLIIGNSISFVAALFMAASCCVNDRHRVFLLQAVECALLCVASIFFGSWSGITTLALSATRNYLVSKDKFNQNLMVLFLVLVVVFGVWANNRGLIGLIPVVATVEYTICCHYVKEIKAVKCSIFVNTFLWVFYSFAIMDFSTGFTDATVLIIDAVSLARLRAGEKKQAAEE</sequence>
<dbReference type="Pfam" id="PF10688">
    <property type="entry name" value="Imp-YgjV"/>
    <property type="match status" value="1"/>
</dbReference>
<keyword evidence="1" id="KW-0472">Membrane</keyword>
<dbReference type="HOGENOM" id="CLU_1493693_0_0_9"/>
<evidence type="ECO:0000313" key="3">
    <source>
        <dbReference type="Proteomes" id="UP000004756"/>
    </source>
</evidence>
<keyword evidence="1" id="KW-0812">Transmembrane</keyword>
<feature type="transmembrane region" description="Helical" evidence="1">
    <location>
        <begin position="38"/>
        <end position="59"/>
    </location>
</feature>
<reference evidence="2 3" key="1">
    <citation type="submission" date="2009-01" db="EMBL/GenBank/DDBJ databases">
        <authorList>
            <person name="Fulton L."/>
            <person name="Clifton S."/>
            <person name="Fulton B."/>
            <person name="Xu J."/>
            <person name="Minx P."/>
            <person name="Pepin K.H."/>
            <person name="Johnson M."/>
            <person name="Bhonagiri V."/>
            <person name="Nash W.E."/>
            <person name="Mardis E.R."/>
            <person name="Wilson R.K."/>
        </authorList>
    </citation>
    <scope>NUCLEOTIDE SEQUENCE [LARGE SCALE GENOMIC DNA]</scope>
    <source>
        <strain evidence="2 3">DSM 15981</strain>
    </source>
</reference>
<keyword evidence="1" id="KW-1133">Transmembrane helix</keyword>
<comment type="caution">
    <text evidence="2">The sequence shown here is derived from an EMBL/GenBank/DDBJ whole genome shotgun (WGS) entry which is preliminary data.</text>
</comment>
<evidence type="ECO:0000313" key="2">
    <source>
        <dbReference type="EMBL" id="EEG53357.1"/>
    </source>
</evidence>
<dbReference type="EMBL" id="ACCJ01000378">
    <property type="protein sequence ID" value="EEG53357.1"/>
    <property type="molecule type" value="Genomic_DNA"/>
</dbReference>
<dbReference type="InterPro" id="IPR019629">
    <property type="entry name" value="Uncharacterised_HI1736/YgjV"/>
</dbReference>
<keyword evidence="3" id="KW-1185">Reference proteome</keyword>
<accession>C0D5M5</accession>
<name>C0D5M5_9FIRM</name>
<evidence type="ECO:0008006" key="4">
    <source>
        <dbReference type="Google" id="ProtNLM"/>
    </source>
</evidence>
<feature type="transmembrane region" description="Helical" evidence="1">
    <location>
        <begin position="79"/>
        <end position="98"/>
    </location>
</feature>
<gene>
    <name evidence="2" type="ORF">CLOSTASPAR_04572</name>
</gene>
<evidence type="ECO:0000256" key="1">
    <source>
        <dbReference type="SAM" id="Phobius"/>
    </source>
</evidence>
<dbReference type="Proteomes" id="UP000004756">
    <property type="component" value="Unassembled WGS sequence"/>
</dbReference>
<protein>
    <recommendedName>
        <fullName evidence="4">Inner membrane protein</fullName>
    </recommendedName>
</protein>
<proteinExistence type="predicted"/>
<reference evidence="2 3" key="2">
    <citation type="submission" date="2009-02" db="EMBL/GenBank/DDBJ databases">
        <title>Draft genome sequence of Clostridium asparagiforme (DSM 15981).</title>
        <authorList>
            <person name="Sudarsanam P."/>
            <person name="Ley R."/>
            <person name="Guruge J."/>
            <person name="Turnbaugh P.J."/>
            <person name="Mahowald M."/>
            <person name="Liep D."/>
            <person name="Gordon J."/>
        </authorList>
    </citation>
    <scope>NUCLEOTIDE SEQUENCE [LARGE SCALE GENOMIC DNA]</scope>
    <source>
        <strain evidence="2 3">DSM 15981</strain>
    </source>
</reference>